<evidence type="ECO:0000256" key="2">
    <source>
        <dbReference type="ARBA" id="ARBA00022651"/>
    </source>
</evidence>
<keyword evidence="2" id="KW-0858">Xylan degradation</keyword>
<dbReference type="PROSITE" id="PS50853">
    <property type="entry name" value="FN3"/>
    <property type="match status" value="1"/>
</dbReference>
<reference evidence="9" key="2">
    <citation type="journal article" date="2021" name="PeerJ">
        <title>Extensive microbial diversity within the chicken gut microbiome revealed by metagenomics and culture.</title>
        <authorList>
            <person name="Gilroy R."/>
            <person name="Ravi A."/>
            <person name="Getino M."/>
            <person name="Pursley I."/>
            <person name="Horton D.L."/>
            <person name="Alikhan N.F."/>
            <person name="Baker D."/>
            <person name="Gharbi K."/>
            <person name="Hall N."/>
            <person name="Watson M."/>
            <person name="Adriaenssens E.M."/>
            <person name="Foster-Nyarko E."/>
            <person name="Jarju S."/>
            <person name="Secka A."/>
            <person name="Antonio M."/>
            <person name="Oren A."/>
            <person name="Chaudhuri R.R."/>
            <person name="La Ragione R."/>
            <person name="Hildebrand F."/>
            <person name="Pallen M.J."/>
        </authorList>
    </citation>
    <scope>NUCLEOTIDE SEQUENCE</scope>
    <source>
        <strain evidence="9">6919</strain>
    </source>
</reference>
<reference evidence="9" key="1">
    <citation type="submission" date="2020-10" db="EMBL/GenBank/DDBJ databases">
        <authorList>
            <person name="Gilroy R."/>
        </authorList>
    </citation>
    <scope>NUCLEOTIDE SEQUENCE</scope>
    <source>
        <strain evidence="9">6919</strain>
    </source>
</reference>
<dbReference type="Gene3D" id="2.60.40.10">
    <property type="entry name" value="Immunoglobulins"/>
    <property type="match status" value="1"/>
</dbReference>
<dbReference type="InterPro" id="IPR013783">
    <property type="entry name" value="Ig-like_fold"/>
</dbReference>
<dbReference type="SUPFAM" id="SSF49785">
    <property type="entry name" value="Galactose-binding domain-like"/>
    <property type="match status" value="1"/>
</dbReference>
<keyword evidence="2" id="KW-0624">Polysaccharide degradation</keyword>
<dbReference type="PANTHER" id="PTHR43772:SF2">
    <property type="entry name" value="PUTATIVE (AFU_ORTHOLOGUE AFUA_2G04480)-RELATED"/>
    <property type="match status" value="1"/>
</dbReference>
<dbReference type="CDD" id="cd00063">
    <property type="entry name" value="FN3"/>
    <property type="match status" value="1"/>
</dbReference>
<dbReference type="EMBL" id="JADIMC010000057">
    <property type="protein sequence ID" value="MBO8476301.1"/>
    <property type="molecule type" value="Genomic_DNA"/>
</dbReference>
<dbReference type="Proteomes" id="UP000823598">
    <property type="component" value="Unassembled WGS sequence"/>
</dbReference>
<evidence type="ECO:0000256" key="4">
    <source>
        <dbReference type="ARBA" id="ARBA00023277"/>
    </source>
</evidence>
<dbReference type="Pfam" id="PF00754">
    <property type="entry name" value="F5_F8_type_C"/>
    <property type="match status" value="1"/>
</dbReference>
<dbReference type="SUPFAM" id="SSF49464">
    <property type="entry name" value="Carboxypeptidase regulatory domain-like"/>
    <property type="match status" value="1"/>
</dbReference>
<dbReference type="Gene3D" id="2.60.40.1120">
    <property type="entry name" value="Carboxypeptidase-like, regulatory domain"/>
    <property type="match status" value="1"/>
</dbReference>
<dbReference type="InterPro" id="IPR003961">
    <property type="entry name" value="FN3_dom"/>
</dbReference>
<dbReference type="PANTHER" id="PTHR43772">
    <property type="entry name" value="ENDO-1,4-BETA-XYLANASE"/>
    <property type="match status" value="1"/>
</dbReference>
<dbReference type="InterPro" id="IPR036116">
    <property type="entry name" value="FN3_sf"/>
</dbReference>
<protein>
    <submittedName>
        <fullName evidence="9">Family 43 glycosylhydrolase</fullName>
    </submittedName>
</protein>
<dbReference type="PROSITE" id="PS50022">
    <property type="entry name" value="FA58C_3"/>
    <property type="match status" value="1"/>
</dbReference>
<feature type="domain" description="F5/8 type C" evidence="7">
    <location>
        <begin position="460"/>
        <end position="610"/>
    </location>
</feature>
<proteinExistence type="inferred from homology"/>
<dbReference type="GO" id="GO:0045493">
    <property type="term" value="P:xylan catabolic process"/>
    <property type="evidence" value="ECO:0007669"/>
    <property type="project" value="UniProtKB-KW"/>
</dbReference>
<accession>A0A9D9IQA7</accession>
<dbReference type="Pfam" id="PF04616">
    <property type="entry name" value="Glyco_hydro_43"/>
    <property type="match status" value="1"/>
</dbReference>
<dbReference type="InterPro" id="IPR008969">
    <property type="entry name" value="CarboxyPept-like_regulatory"/>
</dbReference>
<dbReference type="InterPro" id="IPR008979">
    <property type="entry name" value="Galactose-bd-like_sf"/>
</dbReference>
<keyword evidence="3" id="KW-0378">Hydrolase</keyword>
<evidence type="ECO:0000259" key="8">
    <source>
        <dbReference type="PROSITE" id="PS50853"/>
    </source>
</evidence>
<dbReference type="AlphaFoldDB" id="A0A9D9IQA7"/>
<feature type="signal peptide" evidence="6">
    <location>
        <begin position="1"/>
        <end position="22"/>
    </location>
</feature>
<dbReference type="InterPro" id="IPR023296">
    <property type="entry name" value="Glyco_hydro_beta-prop_sf"/>
</dbReference>
<dbReference type="CDD" id="cd08982">
    <property type="entry name" value="GH43-like"/>
    <property type="match status" value="1"/>
</dbReference>
<feature type="chain" id="PRO_5039689443" evidence="6">
    <location>
        <begin position="23"/>
        <end position="702"/>
    </location>
</feature>
<dbReference type="Gene3D" id="2.60.120.260">
    <property type="entry name" value="Galactose-binding domain-like"/>
    <property type="match status" value="1"/>
</dbReference>
<comment type="similarity">
    <text evidence="1">Belongs to the glycosyl hydrolase 43 family.</text>
</comment>
<dbReference type="SUPFAM" id="SSF75005">
    <property type="entry name" value="Arabinanase/levansucrase/invertase"/>
    <property type="match status" value="1"/>
</dbReference>
<name>A0A9D9IQA7_9BACT</name>
<keyword evidence="6" id="KW-0732">Signal</keyword>
<dbReference type="SMART" id="SM00060">
    <property type="entry name" value="FN3"/>
    <property type="match status" value="1"/>
</dbReference>
<evidence type="ECO:0000313" key="9">
    <source>
        <dbReference type="EMBL" id="MBO8476301.1"/>
    </source>
</evidence>
<evidence type="ECO:0000313" key="10">
    <source>
        <dbReference type="Proteomes" id="UP000823598"/>
    </source>
</evidence>
<dbReference type="SUPFAM" id="SSF49265">
    <property type="entry name" value="Fibronectin type III"/>
    <property type="match status" value="1"/>
</dbReference>
<feature type="domain" description="Fibronectin type-III" evidence="8">
    <location>
        <begin position="618"/>
        <end position="702"/>
    </location>
</feature>
<dbReference type="InterPro" id="IPR052176">
    <property type="entry name" value="Glycosyl_Hydrlase_43_Enz"/>
</dbReference>
<gene>
    <name evidence="9" type="ORF">IAB88_04845</name>
</gene>
<evidence type="ECO:0000256" key="1">
    <source>
        <dbReference type="ARBA" id="ARBA00009865"/>
    </source>
</evidence>
<sequence>MKVKKLLICCGIALAGLQPAGAAPGDSIKVVKGQISDYFITVTKTRTVRGIVRDEDGKPLEGATVMFFASPMHCTTGSDGSYAIKGGEADLRLYVYYPGKKIVDMPLEFSDVDVDVTLVDDDRKGIAQRRASKPTRWYDASTYSPRTYCNPMNISYNYEPYNNNVRPNGSFRSSADPMGLTYKDEYFLFSTNQGGFHYSKNLSEWDFAPASFQRRPTDDDQCAPAAFVSGDTLYYTGSTYYGLPVWYTTNPKGGRFKRVMDCGVLPWWDPYLFLDDDGKLYLYYGSSNEYPLKAVQLSRDDFYPISKIHDVLMLRPDEHGWERFGMNNDDNGATLAPFTEGASMTKHNGKYYLQYGAPGTEFKVYADGVYVGDSPLGPFTYQKHNPMSYKPGGFVQGSGHGGTFRDVKGNYWHVSTCMLSLKYKFERRIGLYPTAFDADGIMYSSAAFGDYPNWNADSDIKNPADRFTGWMLLSLGKDVTVSSTDSIYAAGNLSDESMRTFWSAATGNPGEWLMMDLGDVKTVKAIQLNYYDHKTVQYNRANDVYYQYRIYASEDGKEWELVVDKSDNDRDCPHDYIELQSDLRTRYLKLENLHVPSGKFCLSEFRVFGTAGGNAPEAVRKLTVKRDKADSRNAMIEWEKIDGAYGYNIYYGIAPDKMYNAITVYGDNKYDMRGLDKDTEYYFTIESLGESGKSELSKTIKI</sequence>
<dbReference type="GO" id="GO:0004553">
    <property type="term" value="F:hydrolase activity, hydrolyzing O-glycosyl compounds"/>
    <property type="evidence" value="ECO:0007669"/>
    <property type="project" value="InterPro"/>
</dbReference>
<evidence type="ECO:0000256" key="3">
    <source>
        <dbReference type="ARBA" id="ARBA00022801"/>
    </source>
</evidence>
<keyword evidence="5" id="KW-0326">Glycosidase</keyword>
<comment type="caution">
    <text evidence="9">The sequence shown here is derived from an EMBL/GenBank/DDBJ whole genome shotgun (WGS) entry which is preliminary data.</text>
</comment>
<dbReference type="Gene3D" id="2.115.10.20">
    <property type="entry name" value="Glycosyl hydrolase domain, family 43"/>
    <property type="match status" value="1"/>
</dbReference>
<keyword evidence="4" id="KW-0119">Carbohydrate metabolism</keyword>
<dbReference type="InterPro" id="IPR000421">
    <property type="entry name" value="FA58C"/>
</dbReference>
<evidence type="ECO:0000256" key="5">
    <source>
        <dbReference type="ARBA" id="ARBA00023295"/>
    </source>
</evidence>
<evidence type="ECO:0000259" key="7">
    <source>
        <dbReference type="PROSITE" id="PS50022"/>
    </source>
</evidence>
<organism evidence="9 10">
    <name type="scientific">Candidatus Limisoma faecipullorum</name>
    <dbReference type="NCBI Taxonomy" id="2840854"/>
    <lineage>
        <taxon>Bacteria</taxon>
        <taxon>Pseudomonadati</taxon>
        <taxon>Bacteroidota</taxon>
        <taxon>Bacteroidia</taxon>
        <taxon>Bacteroidales</taxon>
        <taxon>Candidatus Limisoma</taxon>
    </lineage>
</organism>
<evidence type="ECO:0000256" key="6">
    <source>
        <dbReference type="SAM" id="SignalP"/>
    </source>
</evidence>
<dbReference type="InterPro" id="IPR006710">
    <property type="entry name" value="Glyco_hydro_43"/>
</dbReference>